<feature type="region of interest" description="Disordered" evidence="4">
    <location>
        <begin position="1474"/>
        <end position="1518"/>
    </location>
</feature>
<feature type="region of interest" description="Disordered" evidence="4">
    <location>
        <begin position="657"/>
        <end position="697"/>
    </location>
</feature>
<dbReference type="OrthoDB" id="195679at2759"/>
<feature type="domain" description="C2" evidence="5">
    <location>
        <begin position="3372"/>
        <end position="3494"/>
    </location>
</feature>
<dbReference type="Pfam" id="PF00168">
    <property type="entry name" value="C2"/>
    <property type="match status" value="2"/>
</dbReference>
<feature type="compositionally biased region" description="Polar residues" evidence="4">
    <location>
        <begin position="2000"/>
        <end position="2009"/>
    </location>
</feature>
<dbReference type="SMART" id="SM00239">
    <property type="entry name" value="C2"/>
    <property type="match status" value="2"/>
</dbReference>
<feature type="compositionally biased region" description="Polar residues" evidence="4">
    <location>
        <begin position="604"/>
        <end position="617"/>
    </location>
</feature>
<feature type="compositionally biased region" description="Low complexity" evidence="4">
    <location>
        <begin position="1445"/>
        <end position="1454"/>
    </location>
</feature>
<feature type="region of interest" description="Disordered" evidence="4">
    <location>
        <begin position="1985"/>
        <end position="2032"/>
    </location>
</feature>
<evidence type="ECO:0000313" key="6">
    <source>
        <dbReference type="EMBL" id="ODM99552.1"/>
    </source>
</evidence>
<dbReference type="EMBL" id="LJIJ01000271">
    <property type="protein sequence ID" value="ODM99552.1"/>
    <property type="molecule type" value="Genomic_DNA"/>
</dbReference>
<dbReference type="Proteomes" id="UP000094527">
    <property type="component" value="Unassembled WGS sequence"/>
</dbReference>
<feature type="compositionally biased region" description="Low complexity" evidence="4">
    <location>
        <begin position="3213"/>
        <end position="3223"/>
    </location>
</feature>
<gene>
    <name evidence="6" type="ORF">Ocin01_07127</name>
</gene>
<feature type="region of interest" description="Disordered" evidence="4">
    <location>
        <begin position="169"/>
        <end position="202"/>
    </location>
</feature>
<feature type="compositionally biased region" description="Basic residues" evidence="4">
    <location>
        <begin position="1228"/>
        <end position="1242"/>
    </location>
</feature>
<dbReference type="GO" id="GO:0070382">
    <property type="term" value="C:exocytic vesicle"/>
    <property type="evidence" value="ECO:0007669"/>
    <property type="project" value="TreeGrafter"/>
</dbReference>
<feature type="compositionally biased region" description="Basic and acidic residues" evidence="4">
    <location>
        <begin position="1932"/>
        <end position="1941"/>
    </location>
</feature>
<feature type="region of interest" description="Disordered" evidence="4">
    <location>
        <begin position="771"/>
        <end position="799"/>
    </location>
</feature>
<feature type="region of interest" description="Disordered" evidence="4">
    <location>
        <begin position="1909"/>
        <end position="1961"/>
    </location>
</feature>
<feature type="compositionally biased region" description="Low complexity" evidence="4">
    <location>
        <begin position="2091"/>
        <end position="2104"/>
    </location>
</feature>
<dbReference type="InterPro" id="IPR000008">
    <property type="entry name" value="C2_dom"/>
</dbReference>
<feature type="region of interest" description="Disordered" evidence="4">
    <location>
        <begin position="2920"/>
        <end position="2995"/>
    </location>
</feature>
<evidence type="ECO:0000256" key="1">
    <source>
        <dbReference type="ARBA" id="ARBA00004370"/>
    </source>
</evidence>
<feature type="compositionally biased region" description="Polar residues" evidence="4">
    <location>
        <begin position="83"/>
        <end position="93"/>
    </location>
</feature>
<feature type="region of interest" description="Disordered" evidence="4">
    <location>
        <begin position="586"/>
        <end position="635"/>
    </location>
</feature>
<feature type="compositionally biased region" description="Polar residues" evidence="4">
    <location>
        <begin position="2929"/>
        <end position="2951"/>
    </location>
</feature>
<feature type="domain" description="C2" evidence="5">
    <location>
        <begin position="3507"/>
        <end position="3627"/>
    </location>
</feature>
<feature type="region of interest" description="Disordered" evidence="4">
    <location>
        <begin position="500"/>
        <end position="570"/>
    </location>
</feature>
<feature type="compositionally biased region" description="Low complexity" evidence="4">
    <location>
        <begin position="2799"/>
        <end position="2808"/>
    </location>
</feature>
<feature type="compositionally biased region" description="Acidic residues" evidence="4">
    <location>
        <begin position="2367"/>
        <end position="2380"/>
    </location>
</feature>
<dbReference type="PANTHER" id="PTHR45716">
    <property type="entry name" value="BITESIZE, ISOFORM I"/>
    <property type="match status" value="1"/>
</dbReference>
<dbReference type="InterPro" id="IPR035892">
    <property type="entry name" value="C2_domain_sf"/>
</dbReference>
<feature type="compositionally biased region" description="Basic and acidic residues" evidence="4">
    <location>
        <begin position="1987"/>
        <end position="1998"/>
    </location>
</feature>
<feature type="compositionally biased region" description="Basic and acidic residues" evidence="4">
    <location>
        <begin position="1827"/>
        <end position="1860"/>
    </location>
</feature>
<dbReference type="GO" id="GO:0005886">
    <property type="term" value="C:plasma membrane"/>
    <property type="evidence" value="ECO:0007669"/>
    <property type="project" value="TreeGrafter"/>
</dbReference>
<feature type="compositionally biased region" description="Polar residues" evidence="4">
    <location>
        <begin position="428"/>
        <end position="441"/>
    </location>
</feature>
<feature type="region of interest" description="Disordered" evidence="4">
    <location>
        <begin position="3210"/>
        <end position="3264"/>
    </location>
</feature>
<feature type="region of interest" description="Disordered" evidence="4">
    <location>
        <begin position="1215"/>
        <end position="1242"/>
    </location>
</feature>
<dbReference type="GO" id="GO:0006887">
    <property type="term" value="P:exocytosis"/>
    <property type="evidence" value="ECO:0007669"/>
    <property type="project" value="TreeGrafter"/>
</dbReference>
<evidence type="ECO:0000313" key="7">
    <source>
        <dbReference type="Proteomes" id="UP000094527"/>
    </source>
</evidence>
<feature type="region of interest" description="Disordered" evidence="4">
    <location>
        <begin position="2732"/>
        <end position="2767"/>
    </location>
</feature>
<feature type="region of interest" description="Disordered" evidence="4">
    <location>
        <begin position="284"/>
        <end position="315"/>
    </location>
</feature>
<accession>A0A1D2N2R9</accession>
<feature type="compositionally biased region" description="Polar residues" evidence="4">
    <location>
        <begin position="2742"/>
        <end position="2767"/>
    </location>
</feature>
<feature type="compositionally biased region" description="Polar residues" evidence="4">
    <location>
        <begin position="509"/>
        <end position="527"/>
    </location>
</feature>
<feature type="region of interest" description="Disordered" evidence="4">
    <location>
        <begin position="1047"/>
        <end position="1157"/>
    </location>
</feature>
<feature type="region of interest" description="Disordered" evidence="4">
    <location>
        <begin position="1338"/>
        <end position="1372"/>
    </location>
</feature>
<feature type="region of interest" description="Disordered" evidence="4">
    <location>
        <begin position="2786"/>
        <end position="2817"/>
    </location>
</feature>
<protein>
    <submittedName>
        <fullName evidence="6">Synaptotagmin-like protein 1</fullName>
    </submittedName>
</protein>
<feature type="compositionally biased region" description="Polar residues" evidence="4">
    <location>
        <begin position="667"/>
        <end position="697"/>
    </location>
</feature>
<dbReference type="GO" id="GO:0042043">
    <property type="term" value="F:neurexin family protein binding"/>
    <property type="evidence" value="ECO:0007669"/>
    <property type="project" value="TreeGrafter"/>
</dbReference>
<feature type="compositionally biased region" description="Low complexity" evidence="4">
    <location>
        <begin position="1105"/>
        <end position="1125"/>
    </location>
</feature>
<feature type="compositionally biased region" description="Low complexity" evidence="4">
    <location>
        <begin position="777"/>
        <end position="791"/>
    </location>
</feature>
<feature type="compositionally biased region" description="Low complexity" evidence="4">
    <location>
        <begin position="2980"/>
        <end position="2992"/>
    </location>
</feature>
<feature type="compositionally biased region" description="Polar residues" evidence="4">
    <location>
        <begin position="1909"/>
        <end position="1926"/>
    </location>
</feature>
<dbReference type="STRING" id="48709.A0A1D2N2R9"/>
<feature type="compositionally biased region" description="Low complexity" evidence="4">
    <location>
        <begin position="2290"/>
        <end position="2313"/>
    </location>
</feature>
<feature type="compositionally biased region" description="Basic and acidic residues" evidence="4">
    <location>
        <begin position="2588"/>
        <end position="2627"/>
    </location>
</feature>
<feature type="region of interest" description="Disordered" evidence="4">
    <location>
        <begin position="1665"/>
        <end position="1757"/>
    </location>
</feature>
<evidence type="ECO:0000256" key="4">
    <source>
        <dbReference type="SAM" id="MobiDB-lite"/>
    </source>
</evidence>
<organism evidence="6 7">
    <name type="scientific">Orchesella cincta</name>
    <name type="common">Springtail</name>
    <name type="synonym">Podura cincta</name>
    <dbReference type="NCBI Taxonomy" id="48709"/>
    <lineage>
        <taxon>Eukaryota</taxon>
        <taxon>Metazoa</taxon>
        <taxon>Ecdysozoa</taxon>
        <taxon>Arthropoda</taxon>
        <taxon>Hexapoda</taxon>
        <taxon>Collembola</taxon>
        <taxon>Entomobryomorpha</taxon>
        <taxon>Entomobryoidea</taxon>
        <taxon>Orchesellidae</taxon>
        <taxon>Orchesellinae</taxon>
        <taxon>Orchesella</taxon>
    </lineage>
</organism>
<feature type="compositionally biased region" description="Polar residues" evidence="4">
    <location>
        <begin position="2649"/>
        <end position="2659"/>
    </location>
</feature>
<comment type="subcellular location">
    <subcellularLocation>
        <location evidence="1">Membrane</location>
    </subcellularLocation>
</comment>
<feature type="compositionally biased region" description="Polar residues" evidence="4">
    <location>
        <begin position="291"/>
        <end position="301"/>
    </location>
</feature>
<dbReference type="SUPFAM" id="SSF49562">
    <property type="entry name" value="C2 domain (Calcium/lipid-binding domain, CaLB)"/>
    <property type="match status" value="2"/>
</dbReference>
<feature type="region of interest" description="Disordered" evidence="4">
    <location>
        <begin position="1434"/>
        <end position="1462"/>
    </location>
</feature>
<feature type="region of interest" description="Disordered" evidence="4">
    <location>
        <begin position="2847"/>
        <end position="2875"/>
    </location>
</feature>
<feature type="compositionally biased region" description="Polar residues" evidence="4">
    <location>
        <begin position="2017"/>
        <end position="2027"/>
    </location>
</feature>
<feature type="compositionally biased region" description="Polar residues" evidence="4">
    <location>
        <begin position="1603"/>
        <end position="1618"/>
    </location>
</feature>
<reference evidence="6 7" key="1">
    <citation type="journal article" date="2016" name="Genome Biol. Evol.">
        <title>Gene Family Evolution Reflects Adaptation to Soil Environmental Stressors in the Genome of the Collembolan Orchesella cincta.</title>
        <authorList>
            <person name="Faddeeva-Vakhrusheva A."/>
            <person name="Derks M.F."/>
            <person name="Anvar S.Y."/>
            <person name="Agamennone V."/>
            <person name="Suring W."/>
            <person name="Smit S."/>
            <person name="van Straalen N.M."/>
            <person name="Roelofs D."/>
        </authorList>
    </citation>
    <scope>NUCLEOTIDE SEQUENCE [LARGE SCALE GENOMIC DNA]</scope>
    <source>
        <tissue evidence="6">Mixed pool</tissue>
    </source>
</reference>
<feature type="compositionally biased region" description="Polar residues" evidence="4">
    <location>
        <begin position="2402"/>
        <end position="2417"/>
    </location>
</feature>
<feature type="compositionally biased region" description="Low complexity" evidence="4">
    <location>
        <begin position="1509"/>
        <end position="1518"/>
    </location>
</feature>
<feature type="region of interest" description="Disordered" evidence="4">
    <location>
        <begin position="2265"/>
        <end position="2698"/>
    </location>
</feature>
<feature type="compositionally biased region" description="Polar residues" evidence="4">
    <location>
        <begin position="938"/>
        <end position="950"/>
    </location>
</feature>
<evidence type="ECO:0000259" key="5">
    <source>
        <dbReference type="PROSITE" id="PS50004"/>
    </source>
</evidence>
<feature type="compositionally biased region" description="Polar residues" evidence="4">
    <location>
        <begin position="555"/>
        <end position="566"/>
    </location>
</feature>
<sequence>MSRCVLNEQEMSSHLSSLVPCGVLIFCADNIVLCKVLNIKRHRSFQTTLHPYTPSQANPTSPAASINFIEETFWDYYDYEIENSSSDPSSTPRNPRKLPGTTNTVPTEIKSPRFKLRPSDTKRTIEGSTKPSTLVTFRTDSNRSSCERSLGETMDYDCSLRTNQFSSLSDTEINETGKDPRKSGASPYSVNSTGYRRHSNVETNPRSTYHYATISSTTNPYLPASEYVYRRRHDEMMTEAPPKPERKYRNSKRSVSLNAYDGRRLFSPLRTYCVLMKENIEPGDKLENDSHVNFTTLTPLNNPRHESGSATKSKSNFESGAAAAAASSSAIHKSSASPISLSFSTISSSPHKFNSLPRERYIRIEREDGNGSMNAEKYSSLKYPSKKSEVLLGKSRDIQHQQQQISSSSREKNVTRVPIVQDDDNDQQQRFSSIRNFSTASIPPKNKIERSQSYKEISSSSSRPYPYYHQYHPHPANNMEPQNIQFTTNNNNTAENIRHRHNHHHPDKSSSTADLNYMPTGTATLPNFRNRGRSSKGQFVSSSSASVWNDKKDQTSSGSRPNNFFQSDFGDDESDVVIENFIKTHSSTNNASNSNTLPKRKYPPSSTHISNNCNTPQRDNDSHRSYGERDSSMKSDLKATFQQDSLGDNYLRQCSTFPRGGIRTRASKSSENVDDNNTTTTKQTENLPNYNKSRNSSFDFPKGYSNVEKIDVFFHPSPSTGSAAPFDVPKQSHQLPERVVPIKLAAGPGSSATLPHPYIRRNKQMTVAPPLEKPSENNPTTIAAPNIITPTKSPDSGPSISEVEMEIERDIFYQKTRSLDRIRPSSKSKLKSVLSIGRSSSNANAADRVDAANAHQHYPMEIDYSDSQPYNKGRHHESLFSIDQVDRKYANSSKSIHATGTSTSSDQHLLEPQQIHHSHSVSAPIPSPRLKRKGKLQPTPSFESATTSALCSPKINGDEMSSTSKLVGPGTNNGFGSKKQPFTSSSSGVGRLTEPDIRNDLDILRKTNGAASSNPISLGNPSLNATSSTLPTSKLSLVKETSIHADNHHQHHHHQTASIGMSNGDGNNKSEKSSVTNYISQPSTPASVTPNYSNVDGPGVNFMISNSMSSSSPQFDSQPQQHQNPPFASAPKYFSETKTKAAPDSQKKSALATADASSKLNKAVRFEPHVIKMEMELEHRKLLQQQQQINQLSGVSAQSSSATSATAQLVNSNVNNPSGNANGPKSGTHIHRHGHGTSHNGNKARAHHVHAYLPVLYHQSYHQQQHKYRKGATVGGKNKKIKGFVARAIAKVKGKKAVDSSTTVGKQDKGNSSSSTSNEEFLQYYAPSSSVITYISPQPQAHHQQPPVQQSLEESKSTALQENSPHQYPKPVVPSITVSLTSATEEVAESAPVSGEVNTSSRGILVKTKSESVEHANNSRKPIAKYVITPGGRLKKNLHKGANNSKASLSSPKPSGGGGATRRMDAYLTENMDEGQLSFGPSESDERHPQGLPIPSSSFTLQTDQITPSSTSSSSSSFTSNLQESYELFHNQTLPDRIHQLVSEVEAAAEDNERCDSLDEDEDSDNNNIIGIDDIDDPSTFKSFDESDFDEDEDADFVFYPTPRSTKPPHNQSSSSAKHNIIDTDHPHHHHQLNKAITSSIVTSSTDLGSSYSYAPFGSNINETTTKGNVNNHQYSDSTSDSRAHNAMKKGKSNSEPKMVVGIPTYRSPNSRRPLINSHHGKSQASIPNANPTVSSAAKENVKHKFKEPHPTQQLGANETINVQNNAISAEEHGGAAASSMYKDSSRVGGGIKQQQQSEDVRLLSRHHHAQQAGKTLQQHHKNQNQVDEKSQPQPLNDKRSHERIREHKRNVDDHVHDEDTLQTTTTMNVPTVAAAESCRNERVENDTNPHDATGFLKISTTEKNSTEYGATGAHNNSNRTQQSIPSFGKRNSSDHDEGRLTDLTSTITRSTTTTANTTNNGQQLAVLDQKLEDLKDAPESYIVDGGEQKEYEGKEVGELNSSGESSLPSWAKTKNHNSVTTSNKNCQHQKDKERLARLELVVKKVQTSSADFEIPRNIDNEVDSGPSSSPPQLFEQQPNSLETHCGNDQSFLSESEVSSGKSPSPSPRFKSRNKRGNGSGAKLIPKFKTGAKVAGGGGARGCDTGSEEEVESNSKSKPSHLLNAHTTQSCFGRQRETTGENSEEYPLFSPDSGPFGMSMLPPQHPAAASSTNVSDANNFIGKFKSRVLLNSDDLEDDEEIAQHVADAIHNNKVNNRTTPAKRNITTVEISGDVGIVSSGGGGGDDTHQNVVNSSGGVGGSSSPPNSAPSISGRQAPLLSNDHLQSSGLSLISQPTSINLHDSSSDEDSLEVEKPIEPQIRTKLVNNDDEDNLIGIEELEVGSSVSANESSGDNDTEKTTTSDDNSSDWQSESTNTVIFRGNPSVKKNSDTDIDPCNQPPSLYGHNSYLDPEIQINNITIGGSDYDDYHPDDDDDHTGNDDVTPNPTPEPPSNSNSNNSSSSKSVNVGYKATKVNKVSTDLIIGIKKSSADNVESGSAQVPDSNQEHLEMVMQSDKQGTRLYVPNNSNKSPHQRRESPEGQEQEVPDQSEKDKSPTNKPPISEKPRPKSADATDMKMEEGDSGEGKPKKNVKSTSSTKGSISKERIVQSVLSQIPSRSSPDGADADRDATPEPEVESPTPPGVIDSFDVTSDEDSWVEEILFEDEDDTSFEEAVKKLPPPLDLTLHTIVEESCEESEAENSGNFYQPSTSGIGGSQKNHSLSQSDSNANELEKYFNFGIYTDHNSSAKNSLPNEESEFSDTFSESSFSLQEEDFDNGTEGLLDPAELASSRLEKYFYNLGVPQSMMNPMGGSMNQHHHHADSDSVGSESDSDNSVLEKRKKVLKHHRRSADFEEEFGDKVSDEEDSFVFGQDGFDTIKKTARKTKKSGSEGSISNDSTLQAGNLSSNSNGVDNLDGSGDLSSVFENKSPKTLKKSDSSDSSKTSTSPSNNDKPVIKVNRSNSFTWSSDEEVNIMMSKLRQLIKNLIKSKAEAGSAQSTESQASTSETGVSKDKQLVYLENELIRLMKTDNLKNIVEYLSSEESDVDDVYKFIKVVNSSGSTPVDLSDLGDLGDLDIDDPNLLENLQSTMQLQGEGGGATPGSPKSSPALLAKVMHHIGNRLNMWMKDEANLEDDNNDDNVTIKCAPSVSSDLNEDRFSWKGSFESALAAKRQSVGSTDSISSSDYGPDKSMLRSSSLHHLTTSQPIEENREEEEPSSSLPRMTTLCNSLPRLNQPANAAISRAHSLVMTAKSEQPGTETYPISISGPVKSARYRPPGFQPSMKAKRIDTEEKASPAILSQSTPVLTQDPAMLKNRSDSMGSIFHDVKPLISVKGQVEFGLQYNYKLACLEVKVVGCRDVAAADSKRNRSDPYVKAYLLPDKSKAGKRKTKTKKNTLSPVFDEILKFPLTLSDLQNRTLWLSVWHSDMFGKNEFLGEVLVNLKDRVFDDPNPGWWDLQEMSGQMEDMPKGDVVIALKWQPKTDSTGNLSVLVKEAKNLVPVKNGSPSTFVKCALLSDKTRKQKTSICRRNFNPIWNQTLLFEDVDDDGVEITIWNHDLLASHDLIGTVRLEYDNPLWDSMISRPSFWVEGGHKLS</sequence>
<feature type="compositionally biased region" description="Low complexity" evidence="4">
    <location>
        <begin position="1215"/>
        <end position="1224"/>
    </location>
</feature>
<dbReference type="PANTHER" id="PTHR45716:SF2">
    <property type="entry name" value="BITESIZE, ISOFORM I"/>
    <property type="match status" value="1"/>
</dbReference>
<feature type="compositionally biased region" description="Low complexity" evidence="4">
    <location>
        <begin position="586"/>
        <end position="596"/>
    </location>
</feature>
<feature type="compositionally biased region" description="Polar residues" evidence="4">
    <location>
        <begin position="1299"/>
        <end position="1319"/>
    </location>
</feature>
<feature type="compositionally biased region" description="Polar residues" evidence="4">
    <location>
        <begin position="2530"/>
        <end position="2543"/>
    </location>
</feature>
<dbReference type="PROSITE" id="PS50004">
    <property type="entry name" value="C2"/>
    <property type="match status" value="2"/>
</dbReference>
<proteinExistence type="predicted"/>
<feature type="compositionally biased region" description="Polar residues" evidence="4">
    <location>
        <begin position="2383"/>
        <end position="2393"/>
    </location>
</feature>
<feature type="compositionally biased region" description="Polar residues" evidence="4">
    <location>
        <begin position="2066"/>
        <end position="2090"/>
    </location>
</feature>
<keyword evidence="7" id="KW-1185">Reference proteome</keyword>
<feature type="region of interest" description="Disordered" evidence="4">
    <location>
        <begin position="914"/>
        <end position="994"/>
    </location>
</feature>
<feature type="region of interest" description="Disordered" evidence="4">
    <location>
        <begin position="394"/>
        <end position="488"/>
    </location>
</feature>
<dbReference type="Gene3D" id="2.60.40.150">
    <property type="entry name" value="C2 domain"/>
    <property type="match status" value="2"/>
</dbReference>
<feature type="compositionally biased region" description="Polar residues" evidence="4">
    <location>
        <begin position="1665"/>
        <end position="1681"/>
    </location>
</feature>
<evidence type="ECO:0000256" key="2">
    <source>
        <dbReference type="ARBA" id="ARBA00022737"/>
    </source>
</evidence>
<feature type="region of interest" description="Disordered" evidence="4">
    <location>
        <begin position="1548"/>
        <end position="1630"/>
    </location>
</feature>
<feature type="compositionally biased region" description="Polar residues" evidence="4">
    <location>
        <begin position="1723"/>
        <end position="1738"/>
    </location>
</feature>
<keyword evidence="3" id="KW-0472">Membrane</keyword>
<feature type="compositionally biased region" description="Low complexity" evidence="4">
    <location>
        <begin position="1942"/>
        <end position="1960"/>
    </location>
</feature>
<dbReference type="CDD" id="cd08521">
    <property type="entry name" value="C2A_SLP"/>
    <property type="match status" value="1"/>
</dbReference>
<feature type="compositionally biased region" description="Low complexity" evidence="4">
    <location>
        <begin position="3234"/>
        <end position="3243"/>
    </location>
</feature>
<feature type="region of interest" description="Disordered" evidence="4">
    <location>
        <begin position="2050"/>
        <end position="2213"/>
    </location>
</feature>
<feature type="compositionally biased region" description="Polar residues" evidence="4">
    <location>
        <begin position="959"/>
        <end position="988"/>
    </location>
</feature>
<feature type="compositionally biased region" description="Polar residues" evidence="4">
    <location>
        <begin position="535"/>
        <end position="547"/>
    </location>
</feature>
<comment type="caution">
    <text evidence="6">The sequence shown here is derived from an EMBL/GenBank/DDBJ whole genome shotgun (WGS) entry which is preliminary data.</text>
</comment>
<feature type="region of interest" description="Disordered" evidence="4">
    <location>
        <begin position="1295"/>
        <end position="1319"/>
    </location>
</feature>
<feature type="compositionally biased region" description="Basic and acidic residues" evidence="4">
    <location>
        <begin position="618"/>
        <end position="635"/>
    </location>
</feature>
<feature type="compositionally biased region" description="Acidic residues" evidence="4">
    <location>
        <begin position="1586"/>
        <end position="1596"/>
    </location>
</feature>
<evidence type="ECO:0000256" key="3">
    <source>
        <dbReference type="ARBA" id="ARBA00023136"/>
    </source>
</evidence>
<feature type="compositionally biased region" description="Polar residues" evidence="4">
    <location>
        <begin position="1056"/>
        <end position="1094"/>
    </location>
</feature>
<feature type="compositionally biased region" description="Polar residues" evidence="4">
    <location>
        <begin position="1495"/>
        <end position="1508"/>
    </location>
</feature>
<dbReference type="FunFam" id="2.60.40.150:FF:000006">
    <property type="entry name" value="Synaptotagmin-like 5, isoform CRA_a"/>
    <property type="match status" value="1"/>
</dbReference>
<name>A0A1D2N2R9_ORCCI</name>
<feature type="compositionally biased region" description="Polar residues" evidence="4">
    <location>
        <begin position="1357"/>
        <end position="1366"/>
    </location>
</feature>
<feature type="compositionally biased region" description="Low complexity" evidence="4">
    <location>
        <begin position="2492"/>
        <end position="2504"/>
    </location>
</feature>
<feature type="compositionally biased region" description="Low complexity" evidence="4">
    <location>
        <begin position="1338"/>
        <end position="1350"/>
    </location>
</feature>
<feature type="region of interest" description="Disordered" evidence="4">
    <location>
        <begin position="83"/>
        <end position="108"/>
    </location>
</feature>
<feature type="compositionally biased region" description="Basic and acidic residues" evidence="4">
    <location>
        <begin position="1135"/>
        <end position="1147"/>
    </location>
</feature>
<feature type="compositionally biased region" description="Polar residues" evidence="4">
    <location>
        <begin position="2322"/>
        <end position="2341"/>
    </location>
</feature>
<dbReference type="OMA" id="ESCRNER"/>
<feature type="compositionally biased region" description="Low complexity" evidence="4">
    <location>
        <begin position="458"/>
        <end position="475"/>
    </location>
</feature>
<feature type="region of interest" description="Disordered" evidence="4">
    <location>
        <begin position="1772"/>
        <end position="1866"/>
    </location>
</feature>
<keyword evidence="2" id="KW-0677">Repeat</keyword>
<feature type="compositionally biased region" description="Low complexity" evidence="4">
    <location>
        <begin position="2863"/>
        <end position="2874"/>
    </location>
</feature>